<sequence>MLALILAAVGAVATFILSSDATIKHDVRRLTD</sequence>
<protein>
    <submittedName>
        <fullName evidence="1">Uncharacterized protein</fullName>
    </submittedName>
</protein>
<dbReference type="EMBL" id="FOAW01000003">
    <property type="protein sequence ID" value="SEK77386.1"/>
    <property type="molecule type" value="Genomic_DNA"/>
</dbReference>
<reference evidence="2" key="1">
    <citation type="submission" date="2016-10" db="EMBL/GenBank/DDBJ databases">
        <authorList>
            <person name="Varghese N."/>
            <person name="Submissions S."/>
        </authorList>
    </citation>
    <scope>NUCLEOTIDE SEQUENCE [LARGE SCALE GENOMIC DNA]</scope>
    <source>
        <strain evidence="2">DSM 44675</strain>
    </source>
</reference>
<gene>
    <name evidence="1" type="ORF">SAMN05444583_103280</name>
</gene>
<evidence type="ECO:0000313" key="1">
    <source>
        <dbReference type="EMBL" id="SEK77386.1"/>
    </source>
</evidence>
<name>A0A1H7JSS6_9NOCA</name>
<organism evidence="1 2">
    <name type="scientific">Rhodococcus maanshanensis</name>
    <dbReference type="NCBI Taxonomy" id="183556"/>
    <lineage>
        <taxon>Bacteria</taxon>
        <taxon>Bacillati</taxon>
        <taxon>Actinomycetota</taxon>
        <taxon>Actinomycetes</taxon>
        <taxon>Mycobacteriales</taxon>
        <taxon>Nocardiaceae</taxon>
        <taxon>Rhodococcus</taxon>
    </lineage>
</organism>
<keyword evidence="2" id="KW-1185">Reference proteome</keyword>
<dbReference type="AlphaFoldDB" id="A0A1H7JSS6"/>
<accession>A0A1H7JSS6</accession>
<evidence type="ECO:0000313" key="2">
    <source>
        <dbReference type="Proteomes" id="UP000198677"/>
    </source>
</evidence>
<proteinExistence type="predicted"/>
<dbReference type="Proteomes" id="UP000198677">
    <property type="component" value="Unassembled WGS sequence"/>
</dbReference>